<dbReference type="EMBL" id="QUTD01008880">
    <property type="protein sequence ID" value="RHY44520.1"/>
    <property type="molecule type" value="Genomic_DNA"/>
</dbReference>
<dbReference type="EMBL" id="QUTB01008029">
    <property type="protein sequence ID" value="RHY43728.1"/>
    <property type="molecule type" value="Genomic_DNA"/>
</dbReference>
<protein>
    <recommendedName>
        <fullName evidence="7">NAD(P)-binding domain-containing protein</fullName>
    </recommendedName>
</protein>
<dbReference type="PANTHER" id="PTHR43162:SF1">
    <property type="entry name" value="PRESTALK A DIFFERENTIATION PROTEIN A"/>
    <property type="match status" value="1"/>
</dbReference>
<dbReference type="EMBL" id="QUTF01019244">
    <property type="protein sequence ID" value="RHZ00061.1"/>
    <property type="molecule type" value="Genomic_DNA"/>
</dbReference>
<proteinExistence type="predicted"/>
<comment type="caution">
    <text evidence="2">The sequence shown here is derived from an EMBL/GenBank/DDBJ whole genome shotgun (WGS) entry which is preliminary data.</text>
</comment>
<name>A0A397CIF2_APHAT</name>
<evidence type="ECO:0000313" key="1">
    <source>
        <dbReference type="EMBL" id="RHY43728.1"/>
    </source>
</evidence>
<dbReference type="InterPro" id="IPR036291">
    <property type="entry name" value="NAD(P)-bd_dom_sf"/>
</dbReference>
<evidence type="ECO:0000313" key="4">
    <source>
        <dbReference type="Proteomes" id="UP000266643"/>
    </source>
</evidence>
<dbReference type="SUPFAM" id="SSF51735">
    <property type="entry name" value="NAD(P)-binding Rossmann-fold domains"/>
    <property type="match status" value="2"/>
</dbReference>
<sequence>MGCIALRKLLGHRVVAVPDATSLVGAAVVRALQLQSFKHVVIVAGVPMHADPDDASIRALNRLSRVEVKPFDPANPRRFLSGVHAVFVTTASTISLSVTRDLLTTAHDICVPHIVFQSWVWAGANESNPLHDLETHLTSLRPHTSSWTVLRLPFLLDFLDMHQIHIRLAHQLVAGLAPATQLPVLRLSEAAEALIQPLLQADTYAGMTMNVAHAHSTLSPTGMASSLAAAMNSLIVYRQVDTPTWIASWSALKLPTWWTAFASPLTMSPMGGRADATVCDKLGVMSSDQCHFETLVGRPPTPPQQWFTPDRFYVGKFPTKVFVVGLNDLLGARVAGMLAMLPNLTVHGCDNVLGIMPEAARPIPGVVWVHGRLQRPNEVRKMLKNMDVVLYLPSRSTPGTILPSLLRGAKAAKVMGFVLLSTEFAGSAEWDSPFQPLLHIENEVRRSGLRVCILRIPMLMEVALDYKKRVLARNERLNFVPDSCRLGMIAADDAAHALRCMCTWFPLHASRLYLLHGDELTLHDMCEKLGIDENPPAVDTTMAHALAALGDVGDAWWSAFHFVDYAYWCRHNMTDDEAADEAGGRGRRRRGKPTMQWILAMENHRPMTFDTWAANQPSLAKQDEAKPSAVVPIVEAFTP</sequence>
<dbReference type="Proteomes" id="UP000283543">
    <property type="component" value="Unassembled WGS sequence"/>
</dbReference>
<dbReference type="Proteomes" id="UP000286510">
    <property type="component" value="Unassembled WGS sequence"/>
</dbReference>
<reference evidence="4 5" key="1">
    <citation type="submission" date="2018-08" db="EMBL/GenBank/DDBJ databases">
        <title>Aphanomyces genome sequencing and annotation.</title>
        <authorList>
            <person name="Minardi D."/>
            <person name="Oidtmann B."/>
            <person name="Van Der Giezen M."/>
            <person name="Studholme D.J."/>
        </authorList>
    </citation>
    <scope>NUCLEOTIDE SEQUENCE [LARGE SCALE GENOMIC DNA]</scope>
    <source>
        <strain evidence="2 4">D2</strain>
        <strain evidence="3 6">FDL457</strain>
        <strain evidence="1 5">Si</strain>
    </source>
</reference>
<dbReference type="AlphaFoldDB" id="A0A397CIF2"/>
<organism evidence="2 4">
    <name type="scientific">Aphanomyces astaci</name>
    <name type="common">Crayfish plague agent</name>
    <dbReference type="NCBI Taxonomy" id="112090"/>
    <lineage>
        <taxon>Eukaryota</taxon>
        <taxon>Sar</taxon>
        <taxon>Stramenopiles</taxon>
        <taxon>Oomycota</taxon>
        <taxon>Saprolegniomycetes</taxon>
        <taxon>Saprolegniales</taxon>
        <taxon>Verrucalvaceae</taxon>
        <taxon>Aphanomyces</taxon>
    </lineage>
</organism>
<dbReference type="PANTHER" id="PTHR43162">
    <property type="match status" value="1"/>
</dbReference>
<evidence type="ECO:0008006" key="7">
    <source>
        <dbReference type="Google" id="ProtNLM"/>
    </source>
</evidence>
<accession>A0A397CIF2</accession>
<evidence type="ECO:0000313" key="2">
    <source>
        <dbReference type="EMBL" id="RHY44520.1"/>
    </source>
</evidence>
<dbReference type="InterPro" id="IPR051604">
    <property type="entry name" value="Ergot_Alk_Oxidoreductase"/>
</dbReference>
<dbReference type="Proteomes" id="UP000266643">
    <property type="component" value="Unassembled WGS sequence"/>
</dbReference>
<evidence type="ECO:0000313" key="3">
    <source>
        <dbReference type="EMBL" id="RHZ00061.1"/>
    </source>
</evidence>
<evidence type="ECO:0000313" key="5">
    <source>
        <dbReference type="Proteomes" id="UP000283543"/>
    </source>
</evidence>
<evidence type="ECO:0000313" key="6">
    <source>
        <dbReference type="Proteomes" id="UP000286510"/>
    </source>
</evidence>
<dbReference type="Gene3D" id="3.40.50.720">
    <property type="entry name" value="NAD(P)-binding Rossmann-like Domain"/>
    <property type="match status" value="2"/>
</dbReference>
<gene>
    <name evidence="3" type="ORF">DYB26_004574</name>
    <name evidence="2" type="ORF">DYB30_004516</name>
    <name evidence="1" type="ORF">DYB34_006352</name>
</gene>